<evidence type="ECO:0000313" key="1">
    <source>
        <dbReference type="EMBL" id="XPM65494.1"/>
    </source>
</evidence>
<name>A0ACD5GYD5_9CYAN</name>
<reference evidence="1 2" key="1">
    <citation type="journal article" date="2016" name="Genome Announc.">
        <title>Draft Genome Sequence of the Thermotolerant Cyanobacterium Desertifilum sp. IPPAS B-1220.</title>
        <authorList>
            <person name="Mironov K.S."/>
            <person name="Sinetova M.A."/>
            <person name="Bolatkhan K."/>
            <person name="Zayadan B.K."/>
            <person name="Ustinova V.V."/>
            <person name="Kupriyanova E.V."/>
            <person name="Skrypnik A.N."/>
            <person name="Gogoleva N.E."/>
            <person name="Gogolev Y.V."/>
            <person name="Los D.A."/>
        </authorList>
    </citation>
    <scope>NUCLEOTIDE SEQUENCE [LARGE SCALE GENOMIC DNA]</scope>
    <source>
        <strain evidence="1 2">IPPAS B-1220</strain>
    </source>
</reference>
<protein>
    <submittedName>
        <fullName evidence="1">Uncharacterized protein</fullName>
    </submittedName>
</protein>
<accession>A0ACD5GYD5</accession>
<proteinExistence type="predicted"/>
<organism evidence="1 2">
    <name type="scientific">Desertifilum tharense IPPAS B-1220</name>
    <dbReference type="NCBI Taxonomy" id="1781255"/>
    <lineage>
        <taxon>Bacteria</taxon>
        <taxon>Bacillati</taxon>
        <taxon>Cyanobacteriota</taxon>
        <taxon>Cyanophyceae</taxon>
        <taxon>Desertifilales</taxon>
        <taxon>Desertifilaceae</taxon>
        <taxon>Desertifilum</taxon>
    </lineage>
</organism>
<evidence type="ECO:0000313" key="2">
    <source>
        <dbReference type="Proteomes" id="UP000095472"/>
    </source>
</evidence>
<dbReference type="Proteomes" id="UP000095472">
    <property type="component" value="Chromosome"/>
</dbReference>
<gene>
    <name evidence="1" type="ORF">BH720_007355</name>
</gene>
<keyword evidence="2" id="KW-1185">Reference proteome</keyword>
<dbReference type="EMBL" id="CP182909">
    <property type="protein sequence ID" value="XPM65494.1"/>
    <property type="molecule type" value="Genomic_DNA"/>
</dbReference>
<sequence>MGKSTLALEAAYRCLQASRIPEALPNVPRFEAIIFTSAKQTHLTPGDYYTA</sequence>